<name>A9E038_9FLAO</name>
<keyword evidence="1" id="KW-1133">Transmembrane helix</keyword>
<keyword evidence="3" id="KW-1185">Reference proteome</keyword>
<protein>
    <submittedName>
        <fullName evidence="2">Uncharacterized protein</fullName>
    </submittedName>
</protein>
<dbReference type="STRING" id="391587.KAOT1_05307"/>
<accession>A9E038</accession>
<evidence type="ECO:0000256" key="1">
    <source>
        <dbReference type="SAM" id="Phobius"/>
    </source>
</evidence>
<evidence type="ECO:0000313" key="2">
    <source>
        <dbReference type="EMBL" id="EDP95795.1"/>
    </source>
</evidence>
<organism evidence="2 3">
    <name type="scientific">Kordia algicida OT-1</name>
    <dbReference type="NCBI Taxonomy" id="391587"/>
    <lineage>
        <taxon>Bacteria</taxon>
        <taxon>Pseudomonadati</taxon>
        <taxon>Bacteroidota</taxon>
        <taxon>Flavobacteriia</taxon>
        <taxon>Flavobacteriales</taxon>
        <taxon>Flavobacteriaceae</taxon>
        <taxon>Kordia</taxon>
    </lineage>
</organism>
<keyword evidence="1" id="KW-0472">Membrane</keyword>
<dbReference type="Proteomes" id="UP000002945">
    <property type="component" value="Unassembled WGS sequence"/>
</dbReference>
<proteinExistence type="predicted"/>
<keyword evidence="1" id="KW-0812">Transmembrane</keyword>
<sequence length="342" mass="40226">MVSRYHLFQNKKNRFFVYNGFNLSFELIIIRIVFILGCAKVRANAFIIVFLQEFKEAISLLIYMKTLKKSVVKFLKSRARWNSKIQSNAINDEDVSLIVNTSILGELCYIFLDFEKPLHFQLLDIDNLLESEPNLFFEYVCLERKYQPELYAVAHVDLIENYQQVLKDMYKGNPTLETFSLISLVSLLQKKDAIIKAKSIVSLSSELFQEQPKEAIEAIVDLIFFQTNFGLRTTTKLDKKCIKLLEKIMLEATKEYDFLFVSRILRTLAYVDAPKSTSTKKAVNFLLNYIPRRINLTLEIITEKGRERLDEDTEMVKMNKEIMIAILEWKTDFRFYRDWGKM</sequence>
<dbReference type="HOGENOM" id="CLU_810813_0_0_10"/>
<feature type="transmembrane region" description="Helical" evidence="1">
    <location>
        <begin position="15"/>
        <end position="37"/>
    </location>
</feature>
<gene>
    <name evidence="2" type="ORF">KAOT1_05307</name>
</gene>
<evidence type="ECO:0000313" key="3">
    <source>
        <dbReference type="Proteomes" id="UP000002945"/>
    </source>
</evidence>
<dbReference type="AlphaFoldDB" id="A9E038"/>
<dbReference type="EMBL" id="ABIB01000006">
    <property type="protein sequence ID" value="EDP95795.1"/>
    <property type="molecule type" value="Genomic_DNA"/>
</dbReference>
<reference evidence="2 3" key="1">
    <citation type="journal article" date="2011" name="J. Bacteriol.">
        <title>Genome sequence of the algicidal bacterium Kordia algicida OT-1.</title>
        <authorList>
            <person name="Lee H.S."/>
            <person name="Kang S.G."/>
            <person name="Kwon K.K."/>
            <person name="Lee J.H."/>
            <person name="Kim S.J."/>
        </authorList>
    </citation>
    <scope>NUCLEOTIDE SEQUENCE [LARGE SCALE GENOMIC DNA]</scope>
    <source>
        <strain evidence="2 3">OT-1</strain>
    </source>
</reference>
<comment type="caution">
    <text evidence="2">The sequence shown here is derived from an EMBL/GenBank/DDBJ whole genome shotgun (WGS) entry which is preliminary data.</text>
</comment>